<evidence type="ECO:0000313" key="2">
    <source>
        <dbReference type="Proteomes" id="UP000010959"/>
    </source>
</evidence>
<organism evidence="1 2">
    <name type="scientific">Rhodopirellula baltica SWK14</name>
    <dbReference type="NCBI Taxonomy" id="993516"/>
    <lineage>
        <taxon>Bacteria</taxon>
        <taxon>Pseudomonadati</taxon>
        <taxon>Planctomycetota</taxon>
        <taxon>Planctomycetia</taxon>
        <taxon>Pirellulales</taxon>
        <taxon>Pirellulaceae</taxon>
        <taxon>Rhodopirellula</taxon>
    </lineage>
</organism>
<sequence length="81" mass="8843">MPPTKHCLLGLSEAFESIANRKPSRWRVGQWFCSDVCGGEVPAKCALLGKSVLAGAAPKRLDPAYLLTRNDDSWWTAPNVS</sequence>
<accession>L7CG13</accession>
<dbReference type="AlphaFoldDB" id="L7CG13"/>
<dbReference type="Proteomes" id="UP000010959">
    <property type="component" value="Unassembled WGS sequence"/>
</dbReference>
<dbReference type="PATRIC" id="fig|993516.3.peg.3704"/>
<proteinExistence type="predicted"/>
<gene>
    <name evidence="1" type="ORF">RBSWK_03473</name>
</gene>
<comment type="caution">
    <text evidence="1">The sequence shown here is derived from an EMBL/GenBank/DDBJ whole genome shotgun (WGS) entry which is preliminary data.</text>
</comment>
<evidence type="ECO:0000313" key="1">
    <source>
        <dbReference type="EMBL" id="ELP32532.1"/>
    </source>
</evidence>
<protein>
    <submittedName>
        <fullName evidence="1">Uncharacterized protein</fullName>
    </submittedName>
</protein>
<reference evidence="1 2" key="1">
    <citation type="journal article" date="2013" name="Mar. Genomics">
        <title>Expression of sulfatases in Rhodopirellula baltica and the diversity of sulfatases in the genus Rhodopirellula.</title>
        <authorList>
            <person name="Wegner C.E."/>
            <person name="Richter-Heitmann T."/>
            <person name="Klindworth A."/>
            <person name="Klockow C."/>
            <person name="Richter M."/>
            <person name="Achstetter T."/>
            <person name="Glockner F.O."/>
            <person name="Harder J."/>
        </authorList>
    </citation>
    <scope>NUCLEOTIDE SEQUENCE [LARGE SCALE GENOMIC DNA]</scope>
    <source>
        <strain evidence="1 2">SWK14</strain>
    </source>
</reference>
<name>L7CG13_RHOBT</name>
<dbReference type="EMBL" id="AMWG01000099">
    <property type="protein sequence ID" value="ELP32532.1"/>
    <property type="molecule type" value="Genomic_DNA"/>
</dbReference>